<name>A0A1I5TFM9_9FIRM</name>
<dbReference type="Proteomes" id="UP000198577">
    <property type="component" value="Unassembled WGS sequence"/>
</dbReference>
<dbReference type="PANTHER" id="PTHR37036:SF2">
    <property type="entry name" value="DUF1861 FAMILY PROTEIN"/>
    <property type="match status" value="1"/>
</dbReference>
<sequence>MFEPAKTARSSVELYQEYVQDKSRRPIKAGMVKFATKTRKDIYNITAPFVHESRKYMAGRVENRHDELSKVWLFVESNGKWMKSSVAPEFLRFQDPFLTRVGDEIIFGGVQIDTNPMNENQIICWRTLFFRGKSFSDMKLFARGPNGMKDIRVVGLRDGKIAVFTRPQGEIGGRGKIGYITLNSLDELNEDNINRATVYHSHFIEQEWGGVNEVHVLKNGLLGVLGHIARFDEAGNRHYYAMVFAFDPESMTHSYLKIIACRDDFLPSPAKRNDLYNVVFSGGLVRQEDGTAVLYAGVSDATAQWLVIPDPFSEYEA</sequence>
<evidence type="ECO:0000313" key="1">
    <source>
        <dbReference type="EMBL" id="SFP81661.1"/>
    </source>
</evidence>
<evidence type="ECO:0008006" key="3">
    <source>
        <dbReference type="Google" id="ProtNLM"/>
    </source>
</evidence>
<dbReference type="Gene3D" id="2.115.10.20">
    <property type="entry name" value="Glycosyl hydrolase domain, family 43"/>
    <property type="match status" value="1"/>
</dbReference>
<dbReference type="Pfam" id="PF08950">
    <property type="entry name" value="DUF1861"/>
    <property type="match status" value="1"/>
</dbReference>
<reference evidence="1 2" key="1">
    <citation type="submission" date="2016-10" db="EMBL/GenBank/DDBJ databases">
        <authorList>
            <person name="de Groot N.N."/>
        </authorList>
    </citation>
    <scope>NUCLEOTIDE SEQUENCE [LARGE SCALE GENOMIC DNA]</scope>
    <source>
        <strain evidence="1 2">DSM 20678</strain>
    </source>
</reference>
<dbReference type="AlphaFoldDB" id="A0A1I5TFM9"/>
<dbReference type="SUPFAM" id="SSF75005">
    <property type="entry name" value="Arabinanase/levansucrase/invertase"/>
    <property type="match status" value="1"/>
</dbReference>
<dbReference type="InterPro" id="IPR023296">
    <property type="entry name" value="Glyco_hydro_beta-prop_sf"/>
</dbReference>
<dbReference type="InterPro" id="IPR015045">
    <property type="entry name" value="MPT-1-like_LmxM"/>
</dbReference>
<dbReference type="RefSeq" id="WP_035146071.1">
    <property type="nucleotide sequence ID" value="NZ_FOXR01000004.1"/>
</dbReference>
<evidence type="ECO:0000313" key="2">
    <source>
        <dbReference type="Proteomes" id="UP000198577"/>
    </source>
</evidence>
<proteinExistence type="predicted"/>
<dbReference type="EMBL" id="FOXR01000004">
    <property type="protein sequence ID" value="SFP81661.1"/>
    <property type="molecule type" value="Genomic_DNA"/>
</dbReference>
<accession>A0A1I5TFM9</accession>
<gene>
    <name evidence="1" type="ORF">SAMN05444406_104100</name>
</gene>
<organism evidence="1 2">
    <name type="scientific">Caldicoprobacter faecalis</name>
    <dbReference type="NCBI Taxonomy" id="937334"/>
    <lineage>
        <taxon>Bacteria</taxon>
        <taxon>Bacillati</taxon>
        <taxon>Bacillota</taxon>
        <taxon>Clostridia</taxon>
        <taxon>Caldicoprobacterales</taxon>
        <taxon>Caldicoprobacteraceae</taxon>
        <taxon>Caldicoprobacter</taxon>
    </lineage>
</organism>
<dbReference type="PANTHER" id="PTHR37036">
    <property type="match status" value="1"/>
</dbReference>
<protein>
    <recommendedName>
        <fullName evidence="3">DUF1861 family protein</fullName>
    </recommendedName>
</protein>
<keyword evidence="2" id="KW-1185">Reference proteome</keyword>